<accession>A0ABQ4QG18</accession>
<dbReference type="Proteomes" id="UP001055117">
    <property type="component" value="Unassembled WGS sequence"/>
</dbReference>
<gene>
    <name evidence="1" type="ORF">AFCDBAGC_2070</name>
</gene>
<comment type="caution">
    <text evidence="1">The sequence shown here is derived from an EMBL/GenBank/DDBJ whole genome shotgun (WGS) entry which is preliminary data.</text>
</comment>
<dbReference type="EMBL" id="BPQG01000030">
    <property type="protein sequence ID" value="GJD44204.1"/>
    <property type="molecule type" value="Genomic_DNA"/>
</dbReference>
<evidence type="ECO:0000313" key="1">
    <source>
        <dbReference type="EMBL" id="GJD44204.1"/>
    </source>
</evidence>
<dbReference type="RefSeq" id="WP_238272129.1">
    <property type="nucleotide sequence ID" value="NZ_BPQG01000030.1"/>
</dbReference>
<proteinExistence type="predicted"/>
<name>A0ABQ4QG18_9HYPH</name>
<protein>
    <submittedName>
        <fullName evidence="1">Uncharacterized protein</fullName>
    </submittedName>
</protein>
<organism evidence="1 2">
    <name type="scientific">Methylobacterium cerastii</name>
    <dbReference type="NCBI Taxonomy" id="932741"/>
    <lineage>
        <taxon>Bacteria</taxon>
        <taxon>Pseudomonadati</taxon>
        <taxon>Pseudomonadota</taxon>
        <taxon>Alphaproteobacteria</taxon>
        <taxon>Hyphomicrobiales</taxon>
        <taxon>Methylobacteriaceae</taxon>
        <taxon>Methylobacterium</taxon>
    </lineage>
</organism>
<sequence length="83" mass="9371">MIRVIKHILIEPTADRADRIDSIRAAILAAFPDATTEIVPGLLDDDLVVEVRLPLSQLDEWQAVRKRWGDFSAVGHDIERRIA</sequence>
<reference evidence="1 2" key="1">
    <citation type="journal article" date="2021" name="Front. Microbiol.">
        <title>Comprehensive Comparative Genomics and Phenotyping of Methylobacterium Species.</title>
        <authorList>
            <person name="Alessa O."/>
            <person name="Ogura Y."/>
            <person name="Fujitani Y."/>
            <person name="Takami H."/>
            <person name="Hayashi T."/>
            <person name="Sahin N."/>
            <person name="Tani A."/>
        </authorList>
    </citation>
    <scope>NUCLEOTIDE SEQUENCE [LARGE SCALE GENOMIC DNA]</scope>
    <source>
        <strain evidence="1 2">DSM 23679</strain>
    </source>
</reference>
<evidence type="ECO:0000313" key="2">
    <source>
        <dbReference type="Proteomes" id="UP001055117"/>
    </source>
</evidence>
<keyword evidence="2" id="KW-1185">Reference proteome</keyword>